<keyword evidence="2" id="KW-1185">Reference proteome</keyword>
<evidence type="ECO:0000313" key="1">
    <source>
        <dbReference type="EMBL" id="SIS17120.1"/>
    </source>
</evidence>
<protein>
    <submittedName>
        <fullName evidence="1">Uncharacterized protein</fullName>
    </submittedName>
</protein>
<dbReference type="STRING" id="1344003.SAMN05445060_3210"/>
<proteinExistence type="predicted"/>
<sequence length="36" mass="3708">MTRPADRMIRVVAAVAVTATAAPTTQVVDGQNPPTT</sequence>
<dbReference type="AlphaFoldDB" id="A0A1N7GX52"/>
<dbReference type="EMBL" id="FTNT01000010">
    <property type="protein sequence ID" value="SIS17120.1"/>
    <property type="molecule type" value="Genomic_DNA"/>
</dbReference>
<reference evidence="1 2" key="1">
    <citation type="submission" date="2017-01" db="EMBL/GenBank/DDBJ databases">
        <authorList>
            <person name="Mah S.A."/>
            <person name="Swanson W.J."/>
            <person name="Moy G.W."/>
            <person name="Vacquier V.D."/>
        </authorList>
    </citation>
    <scope>NUCLEOTIDE SEQUENCE [LARGE SCALE GENOMIC DNA]</scope>
    <source>
        <strain evidence="1 2">CPCC 203464</strain>
    </source>
</reference>
<dbReference type="Proteomes" id="UP000186218">
    <property type="component" value="Unassembled WGS sequence"/>
</dbReference>
<name>A0A1N7GX52_9NOCA</name>
<organism evidence="1 2">
    <name type="scientific">Williamsia sterculiae</name>
    <dbReference type="NCBI Taxonomy" id="1344003"/>
    <lineage>
        <taxon>Bacteria</taxon>
        <taxon>Bacillati</taxon>
        <taxon>Actinomycetota</taxon>
        <taxon>Actinomycetes</taxon>
        <taxon>Mycobacteriales</taxon>
        <taxon>Nocardiaceae</taxon>
        <taxon>Williamsia</taxon>
    </lineage>
</organism>
<gene>
    <name evidence="1" type="ORF">SAMN05445060_3210</name>
</gene>
<accession>A0A1N7GX52</accession>
<evidence type="ECO:0000313" key="2">
    <source>
        <dbReference type="Proteomes" id="UP000186218"/>
    </source>
</evidence>